<dbReference type="AlphaFoldDB" id="C0CGT2"/>
<dbReference type="SUPFAM" id="SSF110997">
    <property type="entry name" value="Sporulation related repeat"/>
    <property type="match status" value="1"/>
</dbReference>
<dbReference type="GeneID" id="86821220"/>
<dbReference type="InterPro" id="IPR050695">
    <property type="entry name" value="N-acetylmuramoyl_amidase_3"/>
</dbReference>
<dbReference type="RefSeq" id="WP_005944633.1">
    <property type="nucleotide sequence ID" value="NZ_CP136423.1"/>
</dbReference>
<dbReference type="PANTHER" id="PTHR30404:SF8">
    <property type="entry name" value="AUTOLYSIN PH-RELATED"/>
    <property type="match status" value="1"/>
</dbReference>
<dbReference type="SUPFAM" id="SSF53187">
    <property type="entry name" value="Zn-dependent exopeptidases"/>
    <property type="match status" value="1"/>
</dbReference>
<organism evidence="2 3">
    <name type="scientific">Blautia hydrogenotrophica (strain DSM 10507 / JCM 14656 / S5a33)</name>
    <name type="common">Ruminococcus hydrogenotrophicus</name>
    <dbReference type="NCBI Taxonomy" id="476272"/>
    <lineage>
        <taxon>Bacteria</taxon>
        <taxon>Bacillati</taxon>
        <taxon>Bacillota</taxon>
        <taxon>Clostridia</taxon>
        <taxon>Lachnospirales</taxon>
        <taxon>Lachnospiraceae</taxon>
        <taxon>Blautia</taxon>
    </lineage>
</organism>
<accession>C0CGT2</accession>
<dbReference type="InterPro" id="IPR002508">
    <property type="entry name" value="MurNAc-LAA_cat"/>
</dbReference>
<evidence type="ECO:0000313" key="3">
    <source>
        <dbReference type="Proteomes" id="UP000003100"/>
    </source>
</evidence>
<dbReference type="GO" id="GO:0042834">
    <property type="term" value="F:peptidoglycan binding"/>
    <property type="evidence" value="ECO:0007669"/>
    <property type="project" value="InterPro"/>
</dbReference>
<dbReference type="PANTHER" id="PTHR30404">
    <property type="entry name" value="N-ACETYLMURAMOYL-L-ALANINE AMIDASE"/>
    <property type="match status" value="1"/>
</dbReference>
<dbReference type="HOGENOM" id="CLU_014322_9_2_9"/>
<dbReference type="SMART" id="SM00646">
    <property type="entry name" value="Ami_3"/>
    <property type="match status" value="1"/>
</dbReference>
<dbReference type="Pfam" id="PF05036">
    <property type="entry name" value="SPOR"/>
    <property type="match status" value="1"/>
</dbReference>
<dbReference type="Gene3D" id="3.40.630.40">
    <property type="entry name" value="Zn-dependent exopeptidases"/>
    <property type="match status" value="1"/>
</dbReference>
<dbReference type="eggNOG" id="COG0860">
    <property type="taxonomic scope" value="Bacteria"/>
</dbReference>
<evidence type="ECO:0000313" key="2">
    <source>
        <dbReference type="EMBL" id="EEG50988.1"/>
    </source>
</evidence>
<keyword evidence="3" id="KW-1185">Reference proteome</keyword>
<dbReference type="InterPro" id="IPR036680">
    <property type="entry name" value="SPOR-like_sf"/>
</dbReference>
<dbReference type="GO" id="GO:0009253">
    <property type="term" value="P:peptidoglycan catabolic process"/>
    <property type="evidence" value="ECO:0007669"/>
    <property type="project" value="InterPro"/>
</dbReference>
<reference evidence="2 3" key="1">
    <citation type="submission" date="2009-01" db="EMBL/GenBank/DDBJ databases">
        <authorList>
            <person name="Fulton L."/>
            <person name="Clifton S."/>
            <person name="Fulton B."/>
            <person name="Xu J."/>
            <person name="Minx P."/>
            <person name="Pepin K.H."/>
            <person name="Johnson M."/>
            <person name="Bhonagiri V."/>
            <person name="Nash W.E."/>
            <person name="Mardis E.R."/>
            <person name="Wilson R.K."/>
        </authorList>
    </citation>
    <scope>NUCLEOTIDE SEQUENCE [LARGE SCALE GENOMIC DNA]</scope>
    <source>
        <strain evidence="3">DSM 10507 / JCM 14656 / S5a33</strain>
    </source>
</reference>
<dbReference type="PROSITE" id="PS51724">
    <property type="entry name" value="SPOR"/>
    <property type="match status" value="1"/>
</dbReference>
<reference evidence="2 3" key="2">
    <citation type="submission" date="2009-02" db="EMBL/GenBank/DDBJ databases">
        <title>Draft genome sequence of Blautia hydrogenotrophica DSM 10507 (Ruminococcus hydrogenotrophicus DSM 10507).</title>
        <authorList>
            <person name="Sudarsanam P."/>
            <person name="Ley R."/>
            <person name="Guruge J."/>
            <person name="Turnbaugh P.J."/>
            <person name="Mahowald M."/>
            <person name="Liep D."/>
            <person name="Gordon J."/>
        </authorList>
    </citation>
    <scope>NUCLEOTIDE SEQUENCE [LARGE SCALE GENOMIC DNA]</scope>
    <source>
        <strain evidence="3">DSM 10507 / JCM 14656 / S5a33</strain>
    </source>
</reference>
<dbReference type="GO" id="GO:0008745">
    <property type="term" value="F:N-acetylmuramoyl-L-alanine amidase activity"/>
    <property type="evidence" value="ECO:0007669"/>
    <property type="project" value="InterPro"/>
</dbReference>
<protein>
    <recommendedName>
        <fullName evidence="1">SPOR domain-containing protein</fullName>
    </recommendedName>
</protein>
<sequence>MAKKIILDAGHGGSDPGAVFKGRQEKDDNLRLTLAVGEELRNRGVDVEYTRTTDVYQTPFEKATIANESGADFFVSFHRNSSPEENQYNGVEVLVYDKNGEKLDMAENIVGASGEVGFREIGVKERPGLVVLRRTKMPALLIEAGFINSDKDNELFDSQFDQLAENIADAIQGTLNEGNVSGATTAAATYRVQTGSFKNRENADRMLYELQGQGYPAFILDQDGYFRVQVGGYQSIDNAISMEQRLRMAGYSTIITV</sequence>
<dbReference type="Pfam" id="PF01520">
    <property type="entry name" value="Amidase_3"/>
    <property type="match status" value="1"/>
</dbReference>
<dbReference type="GO" id="GO:0030288">
    <property type="term" value="C:outer membrane-bounded periplasmic space"/>
    <property type="evidence" value="ECO:0007669"/>
    <property type="project" value="TreeGrafter"/>
</dbReference>
<dbReference type="Proteomes" id="UP000003100">
    <property type="component" value="Unassembled WGS sequence"/>
</dbReference>
<dbReference type="Gene3D" id="3.30.70.1070">
    <property type="entry name" value="Sporulation related repeat"/>
    <property type="match status" value="1"/>
</dbReference>
<proteinExistence type="predicted"/>
<dbReference type="EMBL" id="ACBZ01000002">
    <property type="protein sequence ID" value="EEG50988.1"/>
    <property type="molecule type" value="Genomic_DNA"/>
</dbReference>
<name>C0CGT2_BLAHS</name>
<evidence type="ECO:0000259" key="1">
    <source>
        <dbReference type="PROSITE" id="PS51724"/>
    </source>
</evidence>
<dbReference type="CDD" id="cd02696">
    <property type="entry name" value="MurNAc-LAA"/>
    <property type="match status" value="1"/>
</dbReference>
<gene>
    <name evidence="2" type="ORF">RUMHYD_00045</name>
</gene>
<feature type="domain" description="SPOR" evidence="1">
    <location>
        <begin position="184"/>
        <end position="257"/>
    </location>
</feature>
<dbReference type="PATRIC" id="fig|476272.21.peg.3051"/>
<comment type="caution">
    <text evidence="2">The sequence shown here is derived from an EMBL/GenBank/DDBJ whole genome shotgun (WGS) entry which is preliminary data.</text>
</comment>
<dbReference type="InterPro" id="IPR007730">
    <property type="entry name" value="SPOR-like_dom"/>
</dbReference>